<feature type="transmembrane region" description="Helical" evidence="9">
    <location>
        <begin position="193"/>
        <end position="219"/>
    </location>
</feature>
<feature type="transmembrane region" description="Helical" evidence="9">
    <location>
        <begin position="279"/>
        <end position="298"/>
    </location>
</feature>
<proteinExistence type="inferred from homology"/>
<evidence type="ECO:0000256" key="1">
    <source>
        <dbReference type="ARBA" id="ARBA00004651"/>
    </source>
</evidence>
<evidence type="ECO:0000313" key="11">
    <source>
        <dbReference type="Proteomes" id="UP000225379"/>
    </source>
</evidence>
<comment type="caution">
    <text evidence="10">The sequence shown here is derived from an EMBL/GenBank/DDBJ whole genome shotgun (WGS) entry which is preliminary data.</text>
</comment>
<dbReference type="EMBL" id="PDKW01000042">
    <property type="protein sequence ID" value="PGH55701.1"/>
    <property type="molecule type" value="Genomic_DNA"/>
</dbReference>
<dbReference type="OrthoDB" id="8126477at2"/>
<name>A0A2B8BCQ0_9PROT</name>
<organism evidence="10 11">
    <name type="scientific">Azospirillum palustre</name>
    <dbReference type="NCBI Taxonomy" id="2044885"/>
    <lineage>
        <taxon>Bacteria</taxon>
        <taxon>Pseudomonadati</taxon>
        <taxon>Pseudomonadota</taxon>
        <taxon>Alphaproteobacteria</taxon>
        <taxon>Rhodospirillales</taxon>
        <taxon>Azospirillaceae</taxon>
        <taxon>Azospirillum</taxon>
    </lineage>
</organism>
<keyword evidence="7 9" id="KW-0472">Membrane</keyword>
<keyword evidence="2" id="KW-0813">Transport</keyword>
<evidence type="ECO:0000256" key="5">
    <source>
        <dbReference type="ARBA" id="ARBA00022970"/>
    </source>
</evidence>
<sequence length="310" mass="32476">MSMLLVQALNGLQFGVLLFLVAAGLSLVFGVMDLINLAHGVQYMLGAYVAATLGVWTGSFWLGALLALPVALLVGLALEWLVFRHLYRRDHLAQVLATFGVILTVEEATRALWGSAPQTVLEPSGLTGGPMGGVEIVPGLLYPTYRLVIIGIGIVVPLLLWFLVERTRAGMLVRAGATHPAMVSALGVDIRRLFTVVFAFGAMLAGFAGALASPIFPVAPGMGDTVLILCFVVIVIGGVGSIRGAFIAALLVGLLDSVGRAMLPDLLRLLLDPSSARQTGAALASMLVYIVMAAILFFRPAGLFPGGRSA</sequence>
<evidence type="ECO:0000256" key="9">
    <source>
        <dbReference type="SAM" id="Phobius"/>
    </source>
</evidence>
<protein>
    <submittedName>
        <fullName evidence="10">Branched-chain amino acid ABC transporter permease</fullName>
    </submittedName>
</protein>
<evidence type="ECO:0000256" key="4">
    <source>
        <dbReference type="ARBA" id="ARBA00022692"/>
    </source>
</evidence>
<dbReference type="PANTHER" id="PTHR11795">
    <property type="entry name" value="BRANCHED-CHAIN AMINO ACID TRANSPORT SYSTEM PERMEASE PROTEIN LIVH"/>
    <property type="match status" value="1"/>
</dbReference>
<keyword evidence="4 9" id="KW-0812">Transmembrane</keyword>
<feature type="transmembrane region" description="Helical" evidence="9">
    <location>
        <begin position="95"/>
        <end position="113"/>
    </location>
</feature>
<feature type="transmembrane region" description="Helical" evidence="9">
    <location>
        <begin position="58"/>
        <end position="83"/>
    </location>
</feature>
<dbReference type="Proteomes" id="UP000225379">
    <property type="component" value="Unassembled WGS sequence"/>
</dbReference>
<dbReference type="Pfam" id="PF02653">
    <property type="entry name" value="BPD_transp_2"/>
    <property type="match status" value="1"/>
</dbReference>
<dbReference type="InterPro" id="IPR052157">
    <property type="entry name" value="BCAA_transport_permease"/>
</dbReference>
<gene>
    <name evidence="10" type="ORF">CRT60_20725</name>
</gene>
<dbReference type="AlphaFoldDB" id="A0A2B8BCQ0"/>
<dbReference type="GO" id="GO:0006865">
    <property type="term" value="P:amino acid transport"/>
    <property type="evidence" value="ECO:0007669"/>
    <property type="project" value="UniProtKB-KW"/>
</dbReference>
<keyword evidence="6 9" id="KW-1133">Transmembrane helix</keyword>
<keyword evidence="11" id="KW-1185">Reference proteome</keyword>
<feature type="transmembrane region" description="Helical" evidence="9">
    <location>
        <begin position="225"/>
        <end position="258"/>
    </location>
</feature>
<evidence type="ECO:0000256" key="7">
    <source>
        <dbReference type="ARBA" id="ARBA00023136"/>
    </source>
</evidence>
<accession>A0A2B8BCQ0</accession>
<feature type="transmembrane region" description="Helical" evidence="9">
    <location>
        <begin position="12"/>
        <end position="38"/>
    </location>
</feature>
<keyword evidence="3" id="KW-1003">Cell membrane</keyword>
<dbReference type="RefSeq" id="WP_098738416.1">
    <property type="nucleotide sequence ID" value="NZ_PDKW01000042.1"/>
</dbReference>
<evidence type="ECO:0000256" key="3">
    <source>
        <dbReference type="ARBA" id="ARBA00022475"/>
    </source>
</evidence>
<evidence type="ECO:0000256" key="6">
    <source>
        <dbReference type="ARBA" id="ARBA00022989"/>
    </source>
</evidence>
<comment type="subcellular location">
    <subcellularLocation>
        <location evidence="1">Cell membrane</location>
        <topology evidence="1">Multi-pass membrane protein</topology>
    </subcellularLocation>
</comment>
<dbReference type="GO" id="GO:0022857">
    <property type="term" value="F:transmembrane transporter activity"/>
    <property type="evidence" value="ECO:0007669"/>
    <property type="project" value="InterPro"/>
</dbReference>
<comment type="similarity">
    <text evidence="8">Belongs to the binding-protein-dependent transport system permease family. LivHM subfamily.</text>
</comment>
<evidence type="ECO:0000313" key="10">
    <source>
        <dbReference type="EMBL" id="PGH55701.1"/>
    </source>
</evidence>
<keyword evidence="5" id="KW-0029">Amino-acid transport</keyword>
<dbReference type="InterPro" id="IPR001851">
    <property type="entry name" value="ABC_transp_permease"/>
</dbReference>
<reference evidence="11" key="1">
    <citation type="submission" date="2017-10" db="EMBL/GenBank/DDBJ databases">
        <authorList>
            <person name="Kravchenko I.K."/>
            <person name="Grouzdev D.S."/>
        </authorList>
    </citation>
    <scope>NUCLEOTIDE SEQUENCE [LARGE SCALE GENOMIC DNA]</scope>
    <source>
        <strain evidence="11">B2</strain>
    </source>
</reference>
<dbReference type="CDD" id="cd06582">
    <property type="entry name" value="TM_PBP1_LivH_like"/>
    <property type="match status" value="1"/>
</dbReference>
<dbReference type="GO" id="GO:0005886">
    <property type="term" value="C:plasma membrane"/>
    <property type="evidence" value="ECO:0007669"/>
    <property type="project" value="UniProtKB-SubCell"/>
</dbReference>
<feature type="transmembrane region" description="Helical" evidence="9">
    <location>
        <begin position="145"/>
        <end position="164"/>
    </location>
</feature>
<dbReference type="PANTHER" id="PTHR11795:SF442">
    <property type="entry name" value="ABC TRANSPORTER ATP-BINDING PROTEIN"/>
    <property type="match status" value="1"/>
</dbReference>
<evidence type="ECO:0000256" key="2">
    <source>
        <dbReference type="ARBA" id="ARBA00022448"/>
    </source>
</evidence>
<evidence type="ECO:0000256" key="8">
    <source>
        <dbReference type="ARBA" id="ARBA00037998"/>
    </source>
</evidence>